<dbReference type="EMBL" id="JH711580">
    <property type="protein sequence ID" value="EIW80081.1"/>
    <property type="molecule type" value="Genomic_DNA"/>
</dbReference>
<dbReference type="RefSeq" id="XP_007770361.1">
    <property type="nucleotide sequence ID" value="XM_007772171.1"/>
</dbReference>
<dbReference type="GeneID" id="19198609"/>
<feature type="domain" description="Glycosyl hydrolase family 30 TIM-barrel" evidence="6">
    <location>
        <begin position="68"/>
        <end position="374"/>
    </location>
</feature>
<dbReference type="Gene3D" id="3.20.20.80">
    <property type="entry name" value="Glycosidases"/>
    <property type="match status" value="1"/>
</dbReference>
<dbReference type="InterPro" id="IPR033453">
    <property type="entry name" value="Glyco_hydro_30_TIM-barrel"/>
</dbReference>
<dbReference type="Proteomes" id="UP000053558">
    <property type="component" value="Unassembled WGS sequence"/>
</dbReference>
<accession>A0A5M3MN83</accession>
<evidence type="ECO:0000256" key="4">
    <source>
        <dbReference type="RuleBase" id="RU361188"/>
    </source>
</evidence>
<gene>
    <name evidence="7" type="ORF">CONPUDRAFT_106757</name>
</gene>
<sequence>MRLLSIASAALVLHSISAQQILDVWTTTQDKGSLLKGTQPSTSINFGTPGTAGNADISVDDSKVYQTIYGFGATLTDSSAKLFDGLKSNNSDEYWKLMDYMFNVTDGANSGALSYIRVSIGASDFSDTEYSWDDTNNDTTLAKFSADAAPSYLFSTLTDILSINSNIMIHALPWSAPGWMKDPVGMNGGTLASGNEDLLANYLLKALQAFKSKDIPIFSIAIQAGPLQINEPENADGSLPSTDMPYDTEATVGKSLRGLMNDNGFTDVKLIGFEHNWNHADAYPVQLMDAAADSFDGVSFHCYGDGSVYQDQANFTSKYPDKEVFFTECSGTIGSDWWSDIKSNTDKITIGSLEYGSSSAMIWNLALDSSGGPKLPGADSCNGGCRGVVTINSDGTWTANQEFYALGQAAKAIVPKDPNGPYGKRIGVSVSGGQDWALRVGAYKTERVSSSDPARYSLVVLNWNDGSSDGTVNSTIEFNGKQAAYSFPVGVTTLSWYA</sequence>
<dbReference type="GO" id="GO:0016020">
    <property type="term" value="C:membrane"/>
    <property type="evidence" value="ECO:0007669"/>
    <property type="project" value="GOC"/>
</dbReference>
<dbReference type="PANTHER" id="PTHR11069">
    <property type="entry name" value="GLUCOSYLCERAMIDASE"/>
    <property type="match status" value="1"/>
</dbReference>
<keyword evidence="4" id="KW-0326">Glycosidase</keyword>
<evidence type="ECO:0000256" key="3">
    <source>
        <dbReference type="ARBA" id="ARBA00022801"/>
    </source>
</evidence>
<keyword evidence="8" id="KW-1185">Reference proteome</keyword>
<dbReference type="OrthoDB" id="2160638at2759"/>
<dbReference type="InterPro" id="IPR001139">
    <property type="entry name" value="Glyco_hydro_30"/>
</dbReference>
<comment type="similarity">
    <text evidence="1 4">Belongs to the glycosyl hydrolase 30 family.</text>
</comment>
<dbReference type="PANTHER" id="PTHR11069:SF23">
    <property type="entry name" value="LYSOSOMAL ACID GLUCOSYLCERAMIDASE"/>
    <property type="match status" value="1"/>
</dbReference>
<dbReference type="AlphaFoldDB" id="A0A5M3MN83"/>
<dbReference type="GO" id="GO:0004348">
    <property type="term" value="F:glucosylceramidase activity"/>
    <property type="evidence" value="ECO:0007669"/>
    <property type="project" value="InterPro"/>
</dbReference>
<evidence type="ECO:0000256" key="5">
    <source>
        <dbReference type="SAM" id="SignalP"/>
    </source>
</evidence>
<evidence type="ECO:0000313" key="8">
    <source>
        <dbReference type="Proteomes" id="UP000053558"/>
    </source>
</evidence>
<dbReference type="OMA" id="QANWIAN"/>
<keyword evidence="3 4" id="KW-0378">Hydrolase</keyword>
<organism evidence="7 8">
    <name type="scientific">Coniophora puteana (strain RWD-64-598)</name>
    <name type="common">Brown rot fungus</name>
    <dbReference type="NCBI Taxonomy" id="741705"/>
    <lineage>
        <taxon>Eukaryota</taxon>
        <taxon>Fungi</taxon>
        <taxon>Dikarya</taxon>
        <taxon>Basidiomycota</taxon>
        <taxon>Agaricomycotina</taxon>
        <taxon>Agaricomycetes</taxon>
        <taxon>Agaricomycetidae</taxon>
        <taxon>Boletales</taxon>
        <taxon>Coniophorineae</taxon>
        <taxon>Coniophoraceae</taxon>
        <taxon>Coniophora</taxon>
    </lineage>
</organism>
<feature type="chain" id="PRO_5024305502" evidence="5">
    <location>
        <begin position="19"/>
        <end position="498"/>
    </location>
</feature>
<dbReference type="KEGG" id="cput:CONPUDRAFT_106757"/>
<keyword evidence="2 5" id="KW-0732">Signal</keyword>
<proteinExistence type="inferred from homology"/>
<evidence type="ECO:0000313" key="7">
    <source>
        <dbReference type="EMBL" id="EIW80081.1"/>
    </source>
</evidence>
<reference evidence="8" key="1">
    <citation type="journal article" date="2012" name="Science">
        <title>The Paleozoic origin of enzymatic lignin decomposition reconstructed from 31 fungal genomes.</title>
        <authorList>
            <person name="Floudas D."/>
            <person name="Binder M."/>
            <person name="Riley R."/>
            <person name="Barry K."/>
            <person name="Blanchette R.A."/>
            <person name="Henrissat B."/>
            <person name="Martinez A.T."/>
            <person name="Otillar R."/>
            <person name="Spatafora J.W."/>
            <person name="Yadav J.S."/>
            <person name="Aerts A."/>
            <person name="Benoit I."/>
            <person name="Boyd A."/>
            <person name="Carlson A."/>
            <person name="Copeland A."/>
            <person name="Coutinho P.M."/>
            <person name="de Vries R.P."/>
            <person name="Ferreira P."/>
            <person name="Findley K."/>
            <person name="Foster B."/>
            <person name="Gaskell J."/>
            <person name="Glotzer D."/>
            <person name="Gorecki P."/>
            <person name="Heitman J."/>
            <person name="Hesse C."/>
            <person name="Hori C."/>
            <person name="Igarashi K."/>
            <person name="Jurgens J.A."/>
            <person name="Kallen N."/>
            <person name="Kersten P."/>
            <person name="Kohler A."/>
            <person name="Kuees U."/>
            <person name="Kumar T.K.A."/>
            <person name="Kuo A."/>
            <person name="LaButti K."/>
            <person name="Larrondo L.F."/>
            <person name="Lindquist E."/>
            <person name="Ling A."/>
            <person name="Lombard V."/>
            <person name="Lucas S."/>
            <person name="Lundell T."/>
            <person name="Martin R."/>
            <person name="McLaughlin D.J."/>
            <person name="Morgenstern I."/>
            <person name="Morin E."/>
            <person name="Murat C."/>
            <person name="Nagy L.G."/>
            <person name="Nolan M."/>
            <person name="Ohm R.A."/>
            <person name="Patyshakuliyeva A."/>
            <person name="Rokas A."/>
            <person name="Ruiz-Duenas F.J."/>
            <person name="Sabat G."/>
            <person name="Salamov A."/>
            <person name="Samejima M."/>
            <person name="Schmutz J."/>
            <person name="Slot J.C."/>
            <person name="St John F."/>
            <person name="Stenlid J."/>
            <person name="Sun H."/>
            <person name="Sun S."/>
            <person name="Syed K."/>
            <person name="Tsang A."/>
            <person name="Wiebenga A."/>
            <person name="Young D."/>
            <person name="Pisabarro A."/>
            <person name="Eastwood D.C."/>
            <person name="Martin F."/>
            <person name="Cullen D."/>
            <person name="Grigoriev I.V."/>
            <person name="Hibbett D.S."/>
        </authorList>
    </citation>
    <scope>NUCLEOTIDE SEQUENCE [LARGE SCALE GENOMIC DNA]</scope>
    <source>
        <strain evidence="8">RWD-64-598 SS2</strain>
    </source>
</reference>
<dbReference type="InterPro" id="IPR013780">
    <property type="entry name" value="Glyco_hydro_b"/>
</dbReference>
<dbReference type="Pfam" id="PF02055">
    <property type="entry name" value="Glyco_hydro_30"/>
    <property type="match status" value="1"/>
</dbReference>
<comment type="caution">
    <text evidence="7">The sequence shown here is derived from an EMBL/GenBank/DDBJ whole genome shotgun (WGS) entry which is preliminary data.</text>
</comment>
<name>A0A5M3MN83_CONPW</name>
<evidence type="ECO:0000256" key="2">
    <source>
        <dbReference type="ARBA" id="ARBA00022729"/>
    </source>
</evidence>
<protein>
    <submittedName>
        <fullName evidence="7">Glycoside hydrolase family 30 protein</fullName>
    </submittedName>
</protein>
<dbReference type="Gene3D" id="2.60.40.1180">
    <property type="entry name" value="Golgi alpha-mannosidase II"/>
    <property type="match status" value="1"/>
</dbReference>
<dbReference type="InterPro" id="IPR017853">
    <property type="entry name" value="GH"/>
</dbReference>
<evidence type="ECO:0000259" key="6">
    <source>
        <dbReference type="Pfam" id="PF02055"/>
    </source>
</evidence>
<feature type="signal peptide" evidence="5">
    <location>
        <begin position="1"/>
        <end position="18"/>
    </location>
</feature>
<dbReference type="SUPFAM" id="SSF51445">
    <property type="entry name" value="(Trans)glycosidases"/>
    <property type="match status" value="1"/>
</dbReference>
<evidence type="ECO:0000256" key="1">
    <source>
        <dbReference type="ARBA" id="ARBA00005382"/>
    </source>
</evidence>
<dbReference type="GO" id="GO:0006680">
    <property type="term" value="P:glucosylceramide catabolic process"/>
    <property type="evidence" value="ECO:0007669"/>
    <property type="project" value="TreeGrafter"/>
</dbReference>